<reference evidence="3 4" key="1">
    <citation type="submission" date="2016-06" db="EMBL/GenBank/DDBJ databases">
        <authorList>
            <person name="Kjaerup R.B."/>
            <person name="Dalgaard T.S."/>
            <person name="Juul-Madsen H.R."/>
        </authorList>
    </citation>
    <scope>NUCLEOTIDE SEQUENCE [LARGE SCALE GENOMIC DNA]</scope>
</reference>
<gene>
    <name evidence="3" type="ORF">ZT3D7_G6205</name>
</gene>
<dbReference type="EMBL" id="LT853696">
    <property type="protein sequence ID" value="SMQ51052.1"/>
    <property type="molecule type" value="Genomic_DNA"/>
</dbReference>
<keyword evidence="2" id="KW-0732">Signal</keyword>
<feature type="chain" id="PRO_5012846897" evidence="2">
    <location>
        <begin position="19"/>
        <end position="97"/>
    </location>
</feature>
<proteinExistence type="predicted"/>
<protein>
    <submittedName>
        <fullName evidence="3">Uncharacterized protein</fullName>
    </submittedName>
</protein>
<name>A0A1X7RUD9_ZYMT9</name>
<dbReference type="AlphaFoldDB" id="A0A1X7RUD9"/>
<evidence type="ECO:0000256" key="2">
    <source>
        <dbReference type="SAM" id="SignalP"/>
    </source>
</evidence>
<feature type="region of interest" description="Disordered" evidence="1">
    <location>
        <begin position="40"/>
        <end position="97"/>
    </location>
</feature>
<evidence type="ECO:0000313" key="3">
    <source>
        <dbReference type="EMBL" id="SMQ51052.1"/>
    </source>
</evidence>
<feature type="signal peptide" evidence="2">
    <location>
        <begin position="1"/>
        <end position="18"/>
    </location>
</feature>
<dbReference type="Proteomes" id="UP000215127">
    <property type="component" value="Chromosome 5"/>
</dbReference>
<feature type="compositionally biased region" description="Gly residues" evidence="1">
    <location>
        <begin position="77"/>
        <end position="86"/>
    </location>
</feature>
<keyword evidence="4" id="KW-1185">Reference proteome</keyword>
<accession>A0A1X7RUD9</accession>
<organism evidence="3 4">
    <name type="scientific">Zymoseptoria tritici (strain ST99CH_3D7)</name>
    <dbReference type="NCBI Taxonomy" id="1276538"/>
    <lineage>
        <taxon>Eukaryota</taxon>
        <taxon>Fungi</taxon>
        <taxon>Dikarya</taxon>
        <taxon>Ascomycota</taxon>
        <taxon>Pezizomycotina</taxon>
        <taxon>Dothideomycetes</taxon>
        <taxon>Dothideomycetidae</taxon>
        <taxon>Mycosphaerellales</taxon>
        <taxon>Mycosphaerellaceae</taxon>
        <taxon>Zymoseptoria</taxon>
    </lineage>
</organism>
<evidence type="ECO:0000256" key="1">
    <source>
        <dbReference type="SAM" id="MobiDB-lite"/>
    </source>
</evidence>
<evidence type="ECO:0000313" key="4">
    <source>
        <dbReference type="Proteomes" id="UP000215127"/>
    </source>
</evidence>
<sequence>MQFLAISTLAMLFAAAFAAPIPVPEDQSVVGSDACLPGSCEGSGGIGNDPGHKGGPALTSRTSNTPAGSDACLPGSCEGGGGTGGDPGHKGGPTSTL</sequence>